<comment type="similarity">
    <text evidence="1 8">Belongs to the class-II aminoacyl-tRNA synthetase family.</text>
</comment>
<proteinExistence type="inferred from homology"/>
<keyword evidence="3 8" id="KW-0547">Nucleotide-binding</keyword>
<dbReference type="CDD" id="cd00773">
    <property type="entry name" value="HisRS-like_core"/>
    <property type="match status" value="1"/>
</dbReference>
<comment type="subcellular location">
    <subcellularLocation>
        <location evidence="8">Cytoplasm</location>
    </subcellularLocation>
</comment>
<dbReference type="PANTHER" id="PTHR43707:SF1">
    <property type="entry name" value="HISTIDINE--TRNA LIGASE, MITOCHONDRIAL-RELATED"/>
    <property type="match status" value="1"/>
</dbReference>
<dbReference type="Pfam" id="PF13393">
    <property type="entry name" value="tRNA-synt_His"/>
    <property type="match status" value="2"/>
</dbReference>
<keyword evidence="8" id="KW-0963">Cytoplasm</keyword>
<reference evidence="11 12" key="1">
    <citation type="journal article" date="2016" name="Nat. Commun.">
        <title>Thousands of microbial genomes shed light on interconnected biogeochemical processes in an aquifer system.</title>
        <authorList>
            <person name="Anantharaman K."/>
            <person name="Brown C.T."/>
            <person name="Hug L.A."/>
            <person name="Sharon I."/>
            <person name="Castelle C.J."/>
            <person name="Probst A.J."/>
            <person name="Thomas B.C."/>
            <person name="Singh A."/>
            <person name="Wilkins M.J."/>
            <person name="Karaoz U."/>
            <person name="Brodie E.L."/>
            <person name="Williams K.H."/>
            <person name="Hubbard S.S."/>
            <person name="Banfield J.F."/>
        </authorList>
    </citation>
    <scope>NUCLEOTIDE SEQUENCE [LARGE SCALE GENOMIC DNA]</scope>
</reference>
<evidence type="ECO:0000256" key="4">
    <source>
        <dbReference type="ARBA" id="ARBA00022840"/>
    </source>
</evidence>
<organism evidence="11 12">
    <name type="scientific">Candidatus Liptonbacteria bacterium RIFCSPHIGHO2_01_FULL_57_28</name>
    <dbReference type="NCBI Taxonomy" id="1798647"/>
    <lineage>
        <taxon>Bacteria</taxon>
        <taxon>Candidatus Liptoniibacteriota</taxon>
    </lineage>
</organism>
<gene>
    <name evidence="8" type="primary">hisS</name>
    <name evidence="11" type="ORF">A2855_02775</name>
</gene>
<feature type="binding site" evidence="9">
    <location>
        <begin position="89"/>
        <end position="91"/>
    </location>
    <ligand>
        <name>L-histidine</name>
        <dbReference type="ChEBI" id="CHEBI:57595"/>
    </ligand>
</feature>
<dbReference type="Pfam" id="PF03129">
    <property type="entry name" value="HGTP_anticodon"/>
    <property type="match status" value="1"/>
</dbReference>
<evidence type="ECO:0000256" key="5">
    <source>
        <dbReference type="ARBA" id="ARBA00022917"/>
    </source>
</evidence>
<evidence type="ECO:0000256" key="1">
    <source>
        <dbReference type="ARBA" id="ARBA00008226"/>
    </source>
</evidence>
<dbReference type="NCBIfam" id="TIGR00442">
    <property type="entry name" value="hisS"/>
    <property type="match status" value="1"/>
</dbReference>
<feature type="binding site" evidence="9">
    <location>
        <position position="134"/>
    </location>
    <ligand>
        <name>L-histidine</name>
        <dbReference type="ChEBI" id="CHEBI:57595"/>
    </ligand>
</feature>
<evidence type="ECO:0000256" key="3">
    <source>
        <dbReference type="ARBA" id="ARBA00022741"/>
    </source>
</evidence>
<keyword evidence="5 8" id="KW-0648">Protein biosynthesis</keyword>
<evidence type="ECO:0000313" key="12">
    <source>
        <dbReference type="Proteomes" id="UP000179059"/>
    </source>
</evidence>
<comment type="caution">
    <text evidence="11">The sequence shown here is derived from an EMBL/GenBank/DDBJ whole genome shotgun (WGS) entry which is preliminary data.</text>
</comment>
<dbReference type="SUPFAM" id="SSF55681">
    <property type="entry name" value="Class II aaRS and biotin synthetases"/>
    <property type="match status" value="1"/>
</dbReference>
<comment type="catalytic activity">
    <reaction evidence="7 8">
        <text>tRNA(His) + L-histidine + ATP = L-histidyl-tRNA(His) + AMP + diphosphate + H(+)</text>
        <dbReference type="Rhea" id="RHEA:17313"/>
        <dbReference type="Rhea" id="RHEA-COMP:9665"/>
        <dbReference type="Rhea" id="RHEA-COMP:9689"/>
        <dbReference type="ChEBI" id="CHEBI:15378"/>
        <dbReference type="ChEBI" id="CHEBI:30616"/>
        <dbReference type="ChEBI" id="CHEBI:33019"/>
        <dbReference type="ChEBI" id="CHEBI:57595"/>
        <dbReference type="ChEBI" id="CHEBI:78442"/>
        <dbReference type="ChEBI" id="CHEBI:78527"/>
        <dbReference type="ChEBI" id="CHEBI:456215"/>
        <dbReference type="EC" id="6.1.1.21"/>
    </reaction>
</comment>
<comment type="subunit">
    <text evidence="8">Homodimer.</text>
</comment>
<dbReference type="InterPro" id="IPR006195">
    <property type="entry name" value="aa-tRNA-synth_II"/>
</dbReference>
<dbReference type="InterPro" id="IPR045864">
    <property type="entry name" value="aa-tRNA-synth_II/BPL/LPL"/>
</dbReference>
<dbReference type="InterPro" id="IPR041715">
    <property type="entry name" value="HisRS-like_core"/>
</dbReference>
<accession>A0A1G2C9Y4</accession>
<dbReference type="Proteomes" id="UP000179059">
    <property type="component" value="Unassembled WGS sequence"/>
</dbReference>
<dbReference type="InterPro" id="IPR036621">
    <property type="entry name" value="Anticodon-bd_dom_sf"/>
</dbReference>
<dbReference type="GO" id="GO:0004821">
    <property type="term" value="F:histidine-tRNA ligase activity"/>
    <property type="evidence" value="ECO:0007669"/>
    <property type="project" value="UniProtKB-UniRule"/>
</dbReference>
<feature type="binding site" evidence="9">
    <location>
        <position position="120"/>
    </location>
    <ligand>
        <name>L-histidine</name>
        <dbReference type="ChEBI" id="CHEBI:57595"/>
    </ligand>
</feature>
<dbReference type="GO" id="GO:0005737">
    <property type="term" value="C:cytoplasm"/>
    <property type="evidence" value="ECO:0007669"/>
    <property type="project" value="UniProtKB-SubCell"/>
</dbReference>
<evidence type="ECO:0000256" key="9">
    <source>
        <dbReference type="PIRSR" id="PIRSR001549-1"/>
    </source>
</evidence>
<feature type="domain" description="Aminoacyl-transfer RNA synthetases class-II family profile" evidence="10">
    <location>
        <begin position="1"/>
        <end position="332"/>
    </location>
</feature>
<dbReference type="InterPro" id="IPR004154">
    <property type="entry name" value="Anticodon-bd"/>
</dbReference>
<dbReference type="PROSITE" id="PS50862">
    <property type="entry name" value="AA_TRNA_LIGASE_II"/>
    <property type="match status" value="1"/>
</dbReference>
<keyword evidence="2 8" id="KW-0436">Ligase</keyword>
<dbReference type="Gene3D" id="3.30.930.10">
    <property type="entry name" value="Bira Bifunctional Protein, Domain 2"/>
    <property type="match status" value="1"/>
</dbReference>
<evidence type="ECO:0000259" key="10">
    <source>
        <dbReference type="PROSITE" id="PS50862"/>
    </source>
</evidence>
<feature type="binding site" evidence="9">
    <location>
        <position position="138"/>
    </location>
    <ligand>
        <name>L-histidine</name>
        <dbReference type="ChEBI" id="CHEBI:57595"/>
    </ligand>
</feature>
<dbReference type="SUPFAM" id="SSF52954">
    <property type="entry name" value="Class II aaRS ABD-related"/>
    <property type="match status" value="1"/>
</dbReference>
<evidence type="ECO:0000313" key="11">
    <source>
        <dbReference type="EMBL" id="OGY98203.1"/>
    </source>
</evidence>
<dbReference type="PIRSF" id="PIRSF001549">
    <property type="entry name" value="His-tRNA_synth"/>
    <property type="match status" value="1"/>
</dbReference>
<dbReference type="InterPro" id="IPR015807">
    <property type="entry name" value="His-tRNA-ligase"/>
</dbReference>
<evidence type="ECO:0000256" key="8">
    <source>
        <dbReference type="HAMAP-Rule" id="MF_00127"/>
    </source>
</evidence>
<name>A0A1G2C9Y4_9BACT</name>
<dbReference type="GO" id="GO:0006427">
    <property type="term" value="P:histidyl-tRNA aminoacylation"/>
    <property type="evidence" value="ECO:0007669"/>
    <property type="project" value="UniProtKB-UniRule"/>
</dbReference>
<dbReference type="EC" id="6.1.1.21" evidence="8"/>
<keyword evidence="4 8" id="KW-0067">ATP-binding</keyword>
<dbReference type="HAMAP" id="MF_00127">
    <property type="entry name" value="His_tRNA_synth"/>
    <property type="match status" value="1"/>
</dbReference>
<evidence type="ECO:0000256" key="6">
    <source>
        <dbReference type="ARBA" id="ARBA00023146"/>
    </source>
</evidence>
<protein>
    <recommendedName>
        <fullName evidence="8">Histidine--tRNA ligase</fullName>
        <ecNumber evidence="8">6.1.1.21</ecNumber>
    </recommendedName>
    <alternativeName>
        <fullName evidence="8">Histidyl-tRNA synthetase</fullName>
        <shortName evidence="8">HisRS</shortName>
    </alternativeName>
</protein>
<sequence>MKTNPADRKLFLAVRGTHDILPSEWPWWDRIYSMARKLADFYHFNRIDTPLFEDSELLAQALGQETDVVQKEMYTVHQRSGETLALRPDGTPGLTRAYLEHRMSRTNSFQKLWYTGPMFRSGRVDEAHWRQFHQIGFDVLGGASDPLYDAQVILIAVRLLEEAKLKNLVVRINCTGCRICRPIYLRQLQNYYKDHLKDLCEDCGRRFKTNTLRLLDCRKEGCLEMREGAPNFFDKLCSPCSVHFSGVLEYLDELAISYALDNFFLSDFDHYNRTVFDISVEGAGSEQSNLASGGRYDYLFEKLGGKATPAVGVALGIERIIAALRAQGAVLPEKAEKRVFIIHVGELAKKKLLGIIETLRAAGIPVGEALSRESLGAQLKLAEREHAAVALMLGQKEIFEESVIIRDLQRRSQETVPLNRMVEEIKKRLK</sequence>
<evidence type="ECO:0000256" key="2">
    <source>
        <dbReference type="ARBA" id="ARBA00022598"/>
    </source>
</evidence>
<dbReference type="AlphaFoldDB" id="A0A1G2C9Y4"/>
<dbReference type="InterPro" id="IPR004516">
    <property type="entry name" value="HisRS/HisZ"/>
</dbReference>
<dbReference type="GO" id="GO:0005524">
    <property type="term" value="F:ATP binding"/>
    <property type="evidence" value="ECO:0007669"/>
    <property type="project" value="UniProtKB-UniRule"/>
</dbReference>
<dbReference type="PANTHER" id="PTHR43707">
    <property type="entry name" value="HISTIDYL-TRNA SYNTHETASE"/>
    <property type="match status" value="1"/>
</dbReference>
<dbReference type="STRING" id="1798647.A2855_02775"/>
<dbReference type="Gene3D" id="3.40.50.800">
    <property type="entry name" value="Anticodon-binding domain"/>
    <property type="match status" value="1"/>
</dbReference>
<dbReference type="EMBL" id="MHKX01000013">
    <property type="protein sequence ID" value="OGY98203.1"/>
    <property type="molecule type" value="Genomic_DNA"/>
</dbReference>
<dbReference type="InterPro" id="IPR033656">
    <property type="entry name" value="HisRS_anticodon"/>
</dbReference>
<dbReference type="CDD" id="cd00859">
    <property type="entry name" value="HisRS_anticodon"/>
    <property type="match status" value="1"/>
</dbReference>
<keyword evidence="6 8" id="KW-0030">Aminoacyl-tRNA synthetase</keyword>
<evidence type="ECO:0000256" key="7">
    <source>
        <dbReference type="ARBA" id="ARBA00047639"/>
    </source>
</evidence>